<evidence type="ECO:0000313" key="2">
    <source>
        <dbReference type="Proteomes" id="UP000245626"/>
    </source>
</evidence>
<dbReference type="Proteomes" id="UP000245626">
    <property type="component" value="Unassembled WGS sequence"/>
</dbReference>
<gene>
    <name evidence="1" type="ORF">IE53DRAFT_42012</name>
</gene>
<proteinExistence type="predicted"/>
<accession>A0ACD0P0N8</accession>
<name>A0ACD0P0N8_9BASI</name>
<keyword evidence="2" id="KW-1185">Reference proteome</keyword>
<dbReference type="EMBL" id="KZ819827">
    <property type="protein sequence ID" value="PWN51658.1"/>
    <property type="molecule type" value="Genomic_DNA"/>
</dbReference>
<evidence type="ECO:0000313" key="1">
    <source>
        <dbReference type="EMBL" id="PWN51658.1"/>
    </source>
</evidence>
<organism evidence="1 2">
    <name type="scientific">Violaceomyces palustris</name>
    <dbReference type="NCBI Taxonomy" id="1673888"/>
    <lineage>
        <taxon>Eukaryota</taxon>
        <taxon>Fungi</taxon>
        <taxon>Dikarya</taxon>
        <taxon>Basidiomycota</taxon>
        <taxon>Ustilaginomycotina</taxon>
        <taxon>Ustilaginomycetes</taxon>
        <taxon>Violaceomycetales</taxon>
        <taxon>Violaceomycetaceae</taxon>
        <taxon>Violaceomyces</taxon>
    </lineage>
</organism>
<reference evidence="1 2" key="1">
    <citation type="journal article" date="2018" name="Mol. Biol. Evol.">
        <title>Broad Genomic Sampling Reveals a Smut Pathogenic Ancestry of the Fungal Clade Ustilaginomycotina.</title>
        <authorList>
            <person name="Kijpornyongpan T."/>
            <person name="Mondo S.J."/>
            <person name="Barry K."/>
            <person name="Sandor L."/>
            <person name="Lee J."/>
            <person name="Lipzen A."/>
            <person name="Pangilinan J."/>
            <person name="LaButti K."/>
            <person name="Hainaut M."/>
            <person name="Henrissat B."/>
            <person name="Grigoriev I.V."/>
            <person name="Spatafora J.W."/>
            <person name="Aime M.C."/>
        </authorList>
    </citation>
    <scope>NUCLEOTIDE SEQUENCE [LARGE SCALE GENOMIC DNA]</scope>
    <source>
        <strain evidence="1 2">SA 807</strain>
    </source>
</reference>
<protein>
    <submittedName>
        <fullName evidence="1">Uncharacterized protein</fullName>
    </submittedName>
</protein>
<sequence>MQKKNLLEISHTLITTSAYASYSHFRVVHPHPASSSPLVPLLPIALATRLRLPHINPFIRPCLPPFFLPPNSSCYQESRPLALCIHCISSLSIRGSNQGPNLHQAIRAKARFRARTLITRELSGSPSRIARRKKKGKETRGARSGGAKPIPRPLNQTPLNSIPELSHPSILPFILSSRIHRLSLPPALSPRSRFFFFSPIPSFYPPFTPTLTTQGPSNSLPSVSG</sequence>